<reference evidence="1 2" key="1">
    <citation type="journal article" date="2016" name="Mol. Biol. Evol.">
        <title>Comparative Genomics of Early-Diverging Mushroom-Forming Fungi Provides Insights into the Origins of Lignocellulose Decay Capabilities.</title>
        <authorList>
            <person name="Nagy L.G."/>
            <person name="Riley R."/>
            <person name="Tritt A."/>
            <person name="Adam C."/>
            <person name="Daum C."/>
            <person name="Floudas D."/>
            <person name="Sun H."/>
            <person name="Yadav J.S."/>
            <person name="Pangilinan J."/>
            <person name="Larsson K.H."/>
            <person name="Matsuura K."/>
            <person name="Barry K."/>
            <person name="Labutti K."/>
            <person name="Kuo R."/>
            <person name="Ohm R.A."/>
            <person name="Bhattacharya S.S."/>
            <person name="Shirouzu T."/>
            <person name="Yoshinaga Y."/>
            <person name="Martin F.M."/>
            <person name="Grigoriev I.V."/>
            <person name="Hibbett D.S."/>
        </authorList>
    </citation>
    <scope>NUCLEOTIDE SEQUENCE [LARGE SCALE GENOMIC DNA]</scope>
    <source>
        <strain evidence="1 2">HHB12029</strain>
    </source>
</reference>
<proteinExistence type="predicted"/>
<sequence>MRVRRCGAFYEQGKVRKLPFPGCLSPIPTHVLAFARRSERLKTIPILHPLCWPCLLPASGAFGPMNPVWCYGLQSVAIYFLYDLRAATTLGAALVVVAVRDPIVARNSALRILPRTVAQNTNQGFPFNPFAVRPPH</sequence>
<evidence type="ECO:0000313" key="1">
    <source>
        <dbReference type="EMBL" id="KZV95339.1"/>
    </source>
</evidence>
<dbReference type="Proteomes" id="UP000077266">
    <property type="component" value="Unassembled WGS sequence"/>
</dbReference>
<dbReference type="AlphaFoldDB" id="A0A166AUL8"/>
<dbReference type="EMBL" id="KV425959">
    <property type="protein sequence ID" value="KZV95339.1"/>
    <property type="molecule type" value="Genomic_DNA"/>
</dbReference>
<evidence type="ECO:0000313" key="2">
    <source>
        <dbReference type="Proteomes" id="UP000077266"/>
    </source>
</evidence>
<name>A0A166AUL8_EXIGL</name>
<organism evidence="1 2">
    <name type="scientific">Exidia glandulosa HHB12029</name>
    <dbReference type="NCBI Taxonomy" id="1314781"/>
    <lineage>
        <taxon>Eukaryota</taxon>
        <taxon>Fungi</taxon>
        <taxon>Dikarya</taxon>
        <taxon>Basidiomycota</taxon>
        <taxon>Agaricomycotina</taxon>
        <taxon>Agaricomycetes</taxon>
        <taxon>Auriculariales</taxon>
        <taxon>Exidiaceae</taxon>
        <taxon>Exidia</taxon>
    </lineage>
</organism>
<dbReference type="InParanoid" id="A0A166AUL8"/>
<protein>
    <submittedName>
        <fullName evidence="1">Uncharacterized protein</fullName>
    </submittedName>
</protein>
<keyword evidence="2" id="KW-1185">Reference proteome</keyword>
<accession>A0A166AUL8</accession>
<gene>
    <name evidence="1" type="ORF">EXIGLDRAFT_478550</name>
</gene>